<evidence type="ECO:0008006" key="3">
    <source>
        <dbReference type="Google" id="ProtNLM"/>
    </source>
</evidence>
<accession>A0ABQ3LVL9</accession>
<dbReference type="EMBL" id="BNAY01000007">
    <property type="protein sequence ID" value="GHH27460.1"/>
    <property type="molecule type" value="Genomic_DNA"/>
</dbReference>
<proteinExistence type="predicted"/>
<comment type="caution">
    <text evidence="1">The sequence shown here is derived from an EMBL/GenBank/DDBJ whole genome shotgun (WGS) entry which is preliminary data.</text>
</comment>
<gene>
    <name evidence="1" type="ORF">GCM10017790_56690</name>
</gene>
<organism evidence="1 2">
    <name type="scientific">Amycolatopsis oliviviridis</name>
    <dbReference type="NCBI Taxonomy" id="1471590"/>
    <lineage>
        <taxon>Bacteria</taxon>
        <taxon>Bacillati</taxon>
        <taxon>Actinomycetota</taxon>
        <taxon>Actinomycetes</taxon>
        <taxon>Pseudonocardiales</taxon>
        <taxon>Pseudonocardiaceae</taxon>
        <taxon>Amycolatopsis</taxon>
    </lineage>
</organism>
<evidence type="ECO:0000313" key="2">
    <source>
        <dbReference type="Proteomes" id="UP000635387"/>
    </source>
</evidence>
<evidence type="ECO:0000313" key="1">
    <source>
        <dbReference type="EMBL" id="GHH27460.1"/>
    </source>
</evidence>
<protein>
    <recommendedName>
        <fullName evidence="3">Secreted protein</fullName>
    </recommendedName>
</protein>
<name>A0ABQ3LVL9_9PSEU</name>
<reference evidence="2" key="1">
    <citation type="journal article" date="2019" name="Int. J. Syst. Evol. Microbiol.">
        <title>The Global Catalogue of Microorganisms (GCM) 10K type strain sequencing project: providing services to taxonomists for standard genome sequencing and annotation.</title>
        <authorList>
            <consortium name="The Broad Institute Genomics Platform"/>
            <consortium name="The Broad Institute Genome Sequencing Center for Infectious Disease"/>
            <person name="Wu L."/>
            <person name="Ma J."/>
        </authorList>
    </citation>
    <scope>NUCLEOTIDE SEQUENCE [LARGE SCALE GENOMIC DNA]</scope>
    <source>
        <strain evidence="2">CGMCC 4.7683</strain>
    </source>
</reference>
<keyword evidence="2" id="KW-1185">Reference proteome</keyword>
<sequence>MAAGWATVTAVITAAAAKAPDTTRLTGCDCTAARVSFAVGHRLETRDEEVGGPLPRSRVADREARAVPRVPASRLAECYRNRFGAWLVPVQLPDKAASVAIPCRRLATTSGHEISDRLRNHGHRVHHAHRKNSQ</sequence>
<dbReference type="Proteomes" id="UP000635387">
    <property type="component" value="Unassembled WGS sequence"/>
</dbReference>